<reference evidence="9 10" key="1">
    <citation type="submission" date="2020-07" db="EMBL/GenBank/DDBJ databases">
        <title>Genomic Encyclopedia of Archaeal and Bacterial Type Strains, Phase II (KMG-II): from individual species to whole genera.</title>
        <authorList>
            <person name="Goeker M."/>
        </authorList>
    </citation>
    <scope>NUCLEOTIDE SEQUENCE [LARGE SCALE GENOMIC DNA]</scope>
    <source>
        <strain evidence="9 10">DSM 21226</strain>
    </source>
</reference>
<dbReference type="InterPro" id="IPR003660">
    <property type="entry name" value="HAMP_dom"/>
</dbReference>
<keyword evidence="6" id="KW-0175">Coiled coil</keyword>
<gene>
    <name evidence="9" type="ORF">BDD16_004357</name>
</gene>
<evidence type="ECO:0000256" key="5">
    <source>
        <dbReference type="ARBA" id="ARBA00023012"/>
    </source>
</evidence>
<dbReference type="Pfam" id="PF07730">
    <property type="entry name" value="HisKA_3"/>
    <property type="match status" value="1"/>
</dbReference>
<comment type="caution">
    <text evidence="9">The sequence shown here is derived from an EMBL/GenBank/DDBJ whole genome shotgun (WGS) entry which is preliminary data.</text>
</comment>
<keyword evidence="3 9" id="KW-0808">Transferase</keyword>
<dbReference type="AlphaFoldDB" id="A0A7Y9R3A3"/>
<evidence type="ECO:0000256" key="3">
    <source>
        <dbReference type="ARBA" id="ARBA00022679"/>
    </source>
</evidence>
<evidence type="ECO:0000256" key="2">
    <source>
        <dbReference type="ARBA" id="ARBA00022553"/>
    </source>
</evidence>
<dbReference type="GO" id="GO:0046983">
    <property type="term" value="F:protein dimerization activity"/>
    <property type="evidence" value="ECO:0007669"/>
    <property type="project" value="InterPro"/>
</dbReference>
<keyword evidence="7" id="KW-0812">Transmembrane</keyword>
<evidence type="ECO:0000313" key="9">
    <source>
        <dbReference type="EMBL" id="NYG35371.1"/>
    </source>
</evidence>
<keyword evidence="7" id="KW-1133">Transmembrane helix</keyword>
<dbReference type="EMBL" id="JACCFH010000001">
    <property type="protein sequence ID" value="NYG35371.1"/>
    <property type="molecule type" value="Genomic_DNA"/>
</dbReference>
<dbReference type="GO" id="GO:0016020">
    <property type="term" value="C:membrane"/>
    <property type="evidence" value="ECO:0007669"/>
    <property type="project" value="UniProtKB-SubCell"/>
</dbReference>
<keyword evidence="7" id="KW-0472">Membrane</keyword>
<evidence type="ECO:0000256" key="4">
    <source>
        <dbReference type="ARBA" id="ARBA00022777"/>
    </source>
</evidence>
<organism evidence="9 10">
    <name type="scientific">Sphaerotilus montanus</name>
    <dbReference type="NCBI Taxonomy" id="522889"/>
    <lineage>
        <taxon>Bacteria</taxon>
        <taxon>Pseudomonadati</taxon>
        <taxon>Pseudomonadota</taxon>
        <taxon>Betaproteobacteria</taxon>
        <taxon>Burkholderiales</taxon>
        <taxon>Sphaerotilaceae</taxon>
        <taxon>Sphaerotilus</taxon>
    </lineage>
</organism>
<name>A0A7Y9R3A3_9BURK</name>
<accession>A0A7Y9R3A3</accession>
<dbReference type="CDD" id="cd16917">
    <property type="entry name" value="HATPase_UhpB-NarQ-NarX-like"/>
    <property type="match status" value="1"/>
</dbReference>
<dbReference type="RefSeq" id="WP_179635901.1">
    <property type="nucleotide sequence ID" value="NZ_JACCFH010000001.1"/>
</dbReference>
<dbReference type="PROSITE" id="PS50885">
    <property type="entry name" value="HAMP"/>
    <property type="match status" value="1"/>
</dbReference>
<evidence type="ECO:0000313" key="10">
    <source>
        <dbReference type="Proteomes" id="UP000518288"/>
    </source>
</evidence>
<evidence type="ECO:0000256" key="1">
    <source>
        <dbReference type="ARBA" id="ARBA00004370"/>
    </source>
</evidence>
<evidence type="ECO:0000256" key="6">
    <source>
        <dbReference type="SAM" id="Coils"/>
    </source>
</evidence>
<sequence>MKRKTPLDLPRLVMRRAILVGLLTVVLALLVGLYRAQDAIDDEVEAAMTLAAIVARLGTLSTVDDANAIESLRSLQADGRLRHLELELHTADARLLLSPPPDPAASALLDGLAQWHRRLLSSPDKRSVSWPVARPSGPPWTATLHASSEGERREAIADLAGIFVVLLGGIAGLLLVMRWNMRRAFIPLAELLDAIGGIERQALDPVRRLPTMPIRELESIAMALRHLAEGLEQAETRRRLLSQKVLTLQEDERARLARELHDEFGQRLTALRFDAAWLARQVADRPELLSVVQGMSARCGEVQRDIRQLLVQLRPFGPAGEGRDPGTLPLERLVSMLEALVRSWQDTRTGTTCTLTLDTASAKSESATEMELPRDLALAVYRISQEALTNAARHAQARHVELSMRLVMSPGDRARGWLHWSVSDDGVGLGQPTAALQRGNGLGGMQERVWAQSGQWRILPGTTDRPGLTLQACLPVNQPHDAPCPP</sequence>
<dbReference type="EC" id="2.7.13.3" evidence="9"/>
<dbReference type="PANTHER" id="PTHR24421:SF58">
    <property type="entry name" value="SIGNAL TRANSDUCTION HISTIDINE-PROTEIN KINASE_PHOSPHATASE UHPB"/>
    <property type="match status" value="1"/>
</dbReference>
<dbReference type="InterPro" id="IPR036890">
    <property type="entry name" value="HATPase_C_sf"/>
</dbReference>
<feature type="domain" description="HAMP" evidence="8">
    <location>
        <begin position="182"/>
        <end position="236"/>
    </location>
</feature>
<dbReference type="InterPro" id="IPR011712">
    <property type="entry name" value="Sig_transdc_His_kin_sub3_dim/P"/>
</dbReference>
<dbReference type="Proteomes" id="UP000518288">
    <property type="component" value="Unassembled WGS sequence"/>
</dbReference>
<keyword evidence="2" id="KW-0597">Phosphoprotein</keyword>
<dbReference type="SUPFAM" id="SSF55874">
    <property type="entry name" value="ATPase domain of HSP90 chaperone/DNA topoisomerase II/histidine kinase"/>
    <property type="match status" value="1"/>
</dbReference>
<keyword evidence="4 9" id="KW-0418">Kinase</keyword>
<feature type="transmembrane region" description="Helical" evidence="7">
    <location>
        <begin position="155"/>
        <end position="176"/>
    </location>
</feature>
<dbReference type="Gene3D" id="3.30.565.10">
    <property type="entry name" value="Histidine kinase-like ATPase, C-terminal domain"/>
    <property type="match status" value="1"/>
</dbReference>
<dbReference type="InterPro" id="IPR050482">
    <property type="entry name" value="Sensor_HK_TwoCompSys"/>
</dbReference>
<keyword evidence="10" id="KW-1185">Reference proteome</keyword>
<comment type="subcellular location">
    <subcellularLocation>
        <location evidence="1">Membrane</location>
    </subcellularLocation>
</comment>
<dbReference type="GO" id="GO:0000155">
    <property type="term" value="F:phosphorelay sensor kinase activity"/>
    <property type="evidence" value="ECO:0007669"/>
    <property type="project" value="InterPro"/>
</dbReference>
<evidence type="ECO:0000256" key="7">
    <source>
        <dbReference type="SAM" id="Phobius"/>
    </source>
</evidence>
<evidence type="ECO:0000259" key="8">
    <source>
        <dbReference type="PROSITE" id="PS50885"/>
    </source>
</evidence>
<keyword evidence="5" id="KW-0902">Two-component regulatory system</keyword>
<dbReference type="PANTHER" id="PTHR24421">
    <property type="entry name" value="NITRATE/NITRITE SENSOR PROTEIN NARX-RELATED"/>
    <property type="match status" value="1"/>
</dbReference>
<feature type="coiled-coil region" evidence="6">
    <location>
        <begin position="214"/>
        <end position="251"/>
    </location>
</feature>
<dbReference type="Gene3D" id="1.20.5.1930">
    <property type="match status" value="1"/>
</dbReference>
<proteinExistence type="predicted"/>
<protein>
    <submittedName>
        <fullName evidence="9">Two-component system sensor histidine kinase UhpB</fullName>
        <ecNumber evidence="9">2.7.13.3</ecNumber>
    </submittedName>
</protein>